<dbReference type="Proteomes" id="UP001305779">
    <property type="component" value="Unassembled WGS sequence"/>
</dbReference>
<protein>
    <submittedName>
        <fullName evidence="2">Uncharacterized protein</fullName>
    </submittedName>
</protein>
<accession>A0ABR0DZ60</accession>
<feature type="compositionally biased region" description="Low complexity" evidence="1">
    <location>
        <begin position="11"/>
        <end position="28"/>
    </location>
</feature>
<evidence type="ECO:0000256" key="1">
    <source>
        <dbReference type="SAM" id="MobiDB-lite"/>
    </source>
</evidence>
<sequence>MQSTNPFSALSKSQTPSTPSTTPNTSSTYNVGAATTLTSSELKGFQSVSYKKTSPSPSPKSKPVVYAQEQVHVFERELILKKRPARKGKVKHWAGMVF</sequence>
<proteinExistence type="predicted"/>
<evidence type="ECO:0000313" key="2">
    <source>
        <dbReference type="EMBL" id="KAK4494384.1"/>
    </source>
</evidence>
<feature type="compositionally biased region" description="Polar residues" evidence="1">
    <location>
        <begin position="1"/>
        <end position="10"/>
    </location>
</feature>
<gene>
    <name evidence="2" type="ORF">PRZ48_014682</name>
</gene>
<feature type="region of interest" description="Disordered" evidence="1">
    <location>
        <begin position="1"/>
        <end position="32"/>
    </location>
</feature>
<comment type="caution">
    <text evidence="2">The sequence shown here is derived from an EMBL/GenBank/DDBJ whole genome shotgun (WGS) entry which is preliminary data.</text>
</comment>
<evidence type="ECO:0000313" key="3">
    <source>
        <dbReference type="Proteomes" id="UP001305779"/>
    </source>
</evidence>
<organism evidence="2 3">
    <name type="scientific">Zasmidium cellare</name>
    <name type="common">Wine cellar mold</name>
    <name type="synonym">Racodium cellare</name>
    <dbReference type="NCBI Taxonomy" id="395010"/>
    <lineage>
        <taxon>Eukaryota</taxon>
        <taxon>Fungi</taxon>
        <taxon>Dikarya</taxon>
        <taxon>Ascomycota</taxon>
        <taxon>Pezizomycotina</taxon>
        <taxon>Dothideomycetes</taxon>
        <taxon>Dothideomycetidae</taxon>
        <taxon>Mycosphaerellales</taxon>
        <taxon>Mycosphaerellaceae</taxon>
        <taxon>Zasmidium</taxon>
    </lineage>
</organism>
<dbReference type="EMBL" id="JAXOVC010000014">
    <property type="protein sequence ID" value="KAK4494384.1"/>
    <property type="molecule type" value="Genomic_DNA"/>
</dbReference>
<name>A0ABR0DZ60_ZASCE</name>
<keyword evidence="3" id="KW-1185">Reference proteome</keyword>
<reference evidence="2 3" key="1">
    <citation type="journal article" date="2023" name="G3 (Bethesda)">
        <title>A chromosome-level genome assembly of Zasmidium syzygii isolated from banana leaves.</title>
        <authorList>
            <person name="van Westerhoven A.C."/>
            <person name="Mehrabi R."/>
            <person name="Talebi R."/>
            <person name="Steentjes M.B.F."/>
            <person name="Corcolon B."/>
            <person name="Chong P.A."/>
            <person name="Kema G.H.J."/>
            <person name="Seidl M.F."/>
        </authorList>
    </citation>
    <scope>NUCLEOTIDE SEQUENCE [LARGE SCALE GENOMIC DNA]</scope>
    <source>
        <strain evidence="2 3">P124</strain>
    </source>
</reference>